<evidence type="ECO:0000313" key="2">
    <source>
        <dbReference type="Proteomes" id="UP000002173"/>
    </source>
</evidence>
<dbReference type="Proteomes" id="UP000002173">
    <property type="component" value="Unassembled WGS sequence"/>
</dbReference>
<proteinExistence type="predicted"/>
<dbReference type="AlphaFoldDB" id="A7ANQ8"/>
<dbReference type="eggNOG" id="ENOG502SS0Z">
    <property type="taxonomic scope" value="Eukaryota"/>
</dbReference>
<dbReference type="Gene3D" id="3.30.428.10">
    <property type="entry name" value="HIT-like"/>
    <property type="match status" value="1"/>
</dbReference>
<dbReference type="RefSeq" id="XP_001611760.1">
    <property type="nucleotide sequence ID" value="XM_001611710.1"/>
</dbReference>
<dbReference type="VEuPathDB" id="PiroplasmaDB:BBOV_III006310"/>
<dbReference type="InterPro" id="IPR036265">
    <property type="entry name" value="HIT-like_sf"/>
</dbReference>
<reference evidence="2" key="2">
    <citation type="journal article" date="2020" name="Data Brief">
        <title>Transcriptome dataset of Babesia bovis life stages within vertebrate and invertebrate hosts.</title>
        <authorList>
            <person name="Ueti M.W."/>
            <person name="Johnson W.C."/>
            <person name="Kappmeyer L.S."/>
            <person name="Herndon D.R."/>
            <person name="Mousel M.R."/>
            <person name="Reif K.E."/>
            <person name="Taus N.S."/>
            <person name="Ifeonu O.O."/>
            <person name="Silva J.C."/>
            <person name="Suarez C.E."/>
            <person name="Brayton K.A."/>
        </authorList>
    </citation>
    <scope>NUCLEOTIDE SEQUENCE [LARGE SCALE GENOMIC DNA]</scope>
</reference>
<dbReference type="InParanoid" id="A7ANQ8"/>
<comment type="caution">
    <text evidence="1">The sequence shown here is derived from an EMBL/GenBank/DDBJ whole genome shotgun (WGS) entry which is preliminary data.</text>
</comment>
<dbReference type="KEGG" id="bbo:BBOV_III006310"/>
<dbReference type="GeneID" id="5480011"/>
<name>A7ANQ8_BABBO</name>
<evidence type="ECO:0000313" key="1">
    <source>
        <dbReference type="EMBL" id="EDO08192.1"/>
    </source>
</evidence>
<gene>
    <name evidence="1" type="ORF">BBOV_III006310</name>
</gene>
<dbReference type="OMA" id="PSPINHF"/>
<accession>A7ANQ8</accession>
<reference evidence="2" key="3">
    <citation type="journal article" date="2021" name="Int. J. Parasitol.">
        <title>Comparative analysis of gene expression between Babesia bovis blood stages and kinetes allowed by improved genome annotation.</title>
        <authorList>
            <person name="Ueti M.W."/>
            <person name="Johnson W.C."/>
            <person name="Kappmeyer L.S."/>
            <person name="Herndon D.R."/>
            <person name="Mousel M.R."/>
            <person name="Reif K.E."/>
            <person name="Taus N.S."/>
            <person name="Ifeonu O.O."/>
            <person name="Silva J.C."/>
            <person name="Suarez C.E."/>
            <person name="Brayton K.A."/>
        </authorList>
    </citation>
    <scope>NUCLEOTIDE SEQUENCE [LARGE SCALE GENOMIC DNA]</scope>
</reference>
<organism evidence="1 2">
    <name type="scientific">Babesia bovis</name>
    <dbReference type="NCBI Taxonomy" id="5865"/>
    <lineage>
        <taxon>Eukaryota</taxon>
        <taxon>Sar</taxon>
        <taxon>Alveolata</taxon>
        <taxon>Apicomplexa</taxon>
        <taxon>Aconoidasida</taxon>
        <taxon>Piroplasmida</taxon>
        <taxon>Babesiidae</taxon>
        <taxon>Babesia</taxon>
    </lineage>
</organism>
<sequence length="314" mass="36357">MAKHSHINGAIGMIGYMPRTRQCIFRIPRVNIASYIVDGVTIKGNHQNSQMHISRRFSHHSAQKGKYYTNRFYMKKCSSCSSWNNLVVTQCVHCLTPLGDSDIRLRTIDPLCRTANARKGEAFIEHENYVILERCFDFTIMLYPQPSAAIHISAVPNGTFYDIKNFRKTHLTMIKKMKERCDMLMKHIIAGRAGPEYLQNDDLVKHLRELTKEARVNQQKITTSDIVQHAVYGFNYPNRYSHVGMHGMLPPFKSYSVFQSPFFYPLSKVISDLHNLSQVKPYTPEEAKELYNHDIIMEDIVDLDKTFRAQYGLE</sequence>
<dbReference type="EMBL" id="AAXT01000001">
    <property type="protein sequence ID" value="EDO08192.1"/>
    <property type="molecule type" value="Genomic_DNA"/>
</dbReference>
<reference evidence="1 2" key="1">
    <citation type="journal article" date="2007" name="PLoS Pathog.">
        <title>Genome sequence of Babesia bovis and comparative analysis of apicomplexan hemoprotozoa.</title>
        <authorList>
            <person name="Brayton K.A."/>
            <person name="Lau A.O.T."/>
            <person name="Herndon D.R."/>
            <person name="Hannick L."/>
            <person name="Kappmeyer L.S."/>
            <person name="Berens S.J."/>
            <person name="Bidwell S.L."/>
            <person name="Brown W.C."/>
            <person name="Crabtree J."/>
            <person name="Fadrosh D."/>
            <person name="Feldblum T."/>
            <person name="Forberger H.A."/>
            <person name="Haas B.J."/>
            <person name="Howell J.M."/>
            <person name="Khouri H."/>
            <person name="Koo H."/>
            <person name="Mann D.J."/>
            <person name="Norimine J."/>
            <person name="Paulsen I.T."/>
            <person name="Radune D."/>
            <person name="Ren Q."/>
            <person name="Smith R.K. Jr."/>
            <person name="Suarez C.E."/>
            <person name="White O."/>
            <person name="Wortman J.R."/>
            <person name="Knowles D.P. Jr."/>
            <person name="McElwain T.F."/>
            <person name="Nene V.M."/>
        </authorList>
    </citation>
    <scope>NUCLEOTIDE SEQUENCE [LARGE SCALE GENOMIC DNA]</scope>
    <source>
        <strain evidence="1">T2Bo</strain>
    </source>
</reference>
<keyword evidence="2" id="KW-1185">Reference proteome</keyword>
<protein>
    <submittedName>
        <fullName evidence="1">Uncharacterized protein</fullName>
    </submittedName>
</protein>